<reference evidence="4 5" key="1">
    <citation type="journal article" date="2013" name="ISME J.">
        <title>Metabolic model for the filamentous 'Candidatus Microthrix parvicella' based on genomic and metagenomic analyses.</title>
        <authorList>
            <person name="Jon McIlroy S."/>
            <person name="Kristiansen R."/>
            <person name="Albertsen M."/>
            <person name="Michael Karst S."/>
            <person name="Rossetti S."/>
            <person name="Lund Nielsen J."/>
            <person name="Tandoi V."/>
            <person name="James Seviour R."/>
            <person name="Nielsen P.H."/>
        </authorList>
    </citation>
    <scope>NUCLEOTIDE SEQUENCE [LARGE SCALE GENOMIC DNA]</scope>
    <source>
        <strain evidence="4 5">RN1</strain>
    </source>
</reference>
<protein>
    <submittedName>
        <fullName evidence="4">Putative Peptidase S16 lon domain protein</fullName>
    </submittedName>
</protein>
<feature type="region of interest" description="Disordered" evidence="1">
    <location>
        <begin position="244"/>
        <end position="274"/>
    </location>
</feature>
<proteinExistence type="predicted"/>
<evidence type="ECO:0000256" key="1">
    <source>
        <dbReference type="SAM" id="MobiDB-lite"/>
    </source>
</evidence>
<dbReference type="InterPro" id="IPR001478">
    <property type="entry name" value="PDZ"/>
</dbReference>
<keyword evidence="2" id="KW-0472">Membrane</keyword>
<dbReference type="eggNOG" id="COG3480">
    <property type="taxonomic scope" value="Bacteria"/>
</dbReference>
<name>R4YWH3_9ACTN</name>
<evidence type="ECO:0000313" key="4">
    <source>
        <dbReference type="EMBL" id="CCM62554.1"/>
    </source>
</evidence>
<comment type="caution">
    <text evidence="4">The sequence shown here is derived from an EMBL/GenBank/DDBJ whole genome shotgun (WGS) entry which is preliminary data.</text>
</comment>
<organism evidence="4 5">
    <name type="scientific">Candidatus Neomicrothrix parvicella RN1</name>
    <dbReference type="NCBI Taxonomy" id="1229780"/>
    <lineage>
        <taxon>Bacteria</taxon>
        <taxon>Bacillati</taxon>
        <taxon>Actinomycetota</taxon>
        <taxon>Acidimicrobiia</taxon>
        <taxon>Acidimicrobiales</taxon>
        <taxon>Microthrixaceae</taxon>
        <taxon>Candidatus Neomicrothrix</taxon>
    </lineage>
</organism>
<dbReference type="InterPro" id="IPR008269">
    <property type="entry name" value="Lon_proteolytic"/>
</dbReference>
<dbReference type="InterPro" id="IPR036034">
    <property type="entry name" value="PDZ_sf"/>
</dbReference>
<evidence type="ECO:0000259" key="3">
    <source>
        <dbReference type="PROSITE" id="PS50106"/>
    </source>
</evidence>
<evidence type="ECO:0000256" key="2">
    <source>
        <dbReference type="SAM" id="Phobius"/>
    </source>
</evidence>
<dbReference type="GO" id="GO:0004176">
    <property type="term" value="F:ATP-dependent peptidase activity"/>
    <property type="evidence" value="ECO:0007669"/>
    <property type="project" value="InterPro"/>
</dbReference>
<dbReference type="GO" id="GO:0005524">
    <property type="term" value="F:ATP binding"/>
    <property type="evidence" value="ECO:0007669"/>
    <property type="project" value="InterPro"/>
</dbReference>
<dbReference type="GO" id="GO:0006508">
    <property type="term" value="P:proteolysis"/>
    <property type="evidence" value="ECO:0007669"/>
    <property type="project" value="InterPro"/>
</dbReference>
<dbReference type="STRING" id="1229780.BN381_130112"/>
<sequence>MTDDSVPPNNQVPSEAGAVAPGEVVPTTGADPIVDLTGVDPGPQTDRSKRRAAGWLPWVVGVTSLLMVAGGIAGSAAVRTDEVLFAPGSVRGTADRVTIEGATSYPIKGDVLFATVSVRQATLFDTLFRRRLDDTLRFTDIDDVYPDGDKASVDAANESAMNDSKTVASVVALRHLGRKVTFTGDGVAIVKVSPDLPADGLLQPGDLLVGADGRRLQLTDDLQNALAPKKPGDAVELTVIRGGAKPNDQAHGNDASKGVTDSSEAADKSDEEQVRVPLVAGEEGRAIMGVQVADHNLDVKLPMEINFDSGEVTGPSAGLAWTLAIVDELTPDDLTNGKRVAATGTIGPNGEVGPIGGLPQKTAAVRRSGAELFLIPKGLPADDLAQAKQLAGGEVDLVEVATLDEAVDAIEKFVGD</sequence>
<evidence type="ECO:0000313" key="5">
    <source>
        <dbReference type="Proteomes" id="UP000018291"/>
    </source>
</evidence>
<dbReference type="PROSITE" id="PS50106">
    <property type="entry name" value="PDZ"/>
    <property type="match status" value="1"/>
</dbReference>
<dbReference type="SMART" id="SM00228">
    <property type="entry name" value="PDZ"/>
    <property type="match status" value="1"/>
</dbReference>
<dbReference type="Gene3D" id="2.30.42.10">
    <property type="match status" value="1"/>
</dbReference>
<dbReference type="SUPFAM" id="SSF50156">
    <property type="entry name" value="PDZ domain-like"/>
    <property type="match status" value="1"/>
</dbReference>
<accession>R4YWH3</accession>
<dbReference type="GO" id="GO:0004252">
    <property type="term" value="F:serine-type endopeptidase activity"/>
    <property type="evidence" value="ECO:0007669"/>
    <property type="project" value="InterPro"/>
</dbReference>
<dbReference type="Pfam" id="PF05362">
    <property type="entry name" value="Lon_C"/>
    <property type="match status" value="1"/>
</dbReference>
<keyword evidence="5" id="KW-1185">Reference proteome</keyword>
<dbReference type="PANTHER" id="PTHR10046">
    <property type="entry name" value="ATP DEPENDENT LON PROTEASE FAMILY MEMBER"/>
    <property type="match status" value="1"/>
</dbReference>
<keyword evidence="2" id="KW-0812">Transmembrane</keyword>
<dbReference type="Gene3D" id="3.30.230.10">
    <property type="match status" value="1"/>
</dbReference>
<feature type="domain" description="PDZ" evidence="3">
    <location>
        <begin position="176"/>
        <end position="243"/>
    </location>
</feature>
<dbReference type="EMBL" id="CANL01000005">
    <property type="protein sequence ID" value="CCM62554.1"/>
    <property type="molecule type" value="Genomic_DNA"/>
</dbReference>
<dbReference type="RefSeq" id="WP_012224059.1">
    <property type="nucleotide sequence ID" value="NZ_HG422565.1"/>
</dbReference>
<dbReference type="InterPro" id="IPR027065">
    <property type="entry name" value="Lon_Prtase"/>
</dbReference>
<dbReference type="HOGENOM" id="CLU_042037_1_0_11"/>
<feature type="compositionally biased region" description="Basic and acidic residues" evidence="1">
    <location>
        <begin position="265"/>
        <end position="274"/>
    </location>
</feature>
<dbReference type="SUPFAM" id="SSF54211">
    <property type="entry name" value="Ribosomal protein S5 domain 2-like"/>
    <property type="match status" value="1"/>
</dbReference>
<dbReference type="GO" id="GO:0030163">
    <property type="term" value="P:protein catabolic process"/>
    <property type="evidence" value="ECO:0007669"/>
    <property type="project" value="InterPro"/>
</dbReference>
<keyword evidence="2" id="KW-1133">Transmembrane helix</keyword>
<feature type="region of interest" description="Disordered" evidence="1">
    <location>
        <begin position="1"/>
        <end position="48"/>
    </location>
</feature>
<dbReference type="Proteomes" id="UP000018291">
    <property type="component" value="Unassembled WGS sequence"/>
</dbReference>
<dbReference type="InterPro" id="IPR014721">
    <property type="entry name" value="Ribsml_uS5_D2-typ_fold_subgr"/>
</dbReference>
<dbReference type="InterPro" id="IPR020568">
    <property type="entry name" value="Ribosomal_Su5_D2-typ_SF"/>
</dbReference>
<feature type="transmembrane region" description="Helical" evidence="2">
    <location>
        <begin position="55"/>
        <end position="78"/>
    </location>
</feature>
<dbReference type="AlphaFoldDB" id="R4YWH3"/>
<dbReference type="Pfam" id="PF13180">
    <property type="entry name" value="PDZ_2"/>
    <property type="match status" value="1"/>
</dbReference>
<gene>
    <name evidence="4" type="ORF">BN381_130112</name>
</gene>